<evidence type="ECO:0000313" key="2">
    <source>
        <dbReference type="EMBL" id="CAF9941606.1"/>
    </source>
</evidence>
<sequence>MQIDWPFLLFTFAVSVLGSHSRVDRQVLNNHEPNVSHARAAIIELQYWYNETTGLWETTGWWNSANVLTMVADFVAVDSSLDVIAEHVFQNTFSQAQKASLATVKVMTPYSVTTYTGPQFPPWINPPKNGFSGFLNDFYDDEAWWALAWLKIHDLTKQQQYLQTAIDIFEDMAKGWGGTCEGLWWNKQHSYKGAIENALFLTVAAQLANRASNQEYYLNWARKEWDWFQQTGMINSHYNINNGISLVTCQTDNGTVWSYNQGVILGGLLELYRAAPDKTYLTMAERIALAGINFLCDSHGILHDPCEPNCGADGPQFKGIFIRNLQKLQLAVPNDQFKKFINNNSDSIWLNDRGPGSQLGLIWSGPFMGATASTQSSAADALVAALAIQGQKLKLNVQ</sequence>
<organism evidence="2 3">
    <name type="scientific">Imshaugia aleurites</name>
    <dbReference type="NCBI Taxonomy" id="172621"/>
    <lineage>
        <taxon>Eukaryota</taxon>
        <taxon>Fungi</taxon>
        <taxon>Dikarya</taxon>
        <taxon>Ascomycota</taxon>
        <taxon>Pezizomycotina</taxon>
        <taxon>Lecanoromycetes</taxon>
        <taxon>OSLEUM clade</taxon>
        <taxon>Lecanoromycetidae</taxon>
        <taxon>Lecanorales</taxon>
        <taxon>Lecanorineae</taxon>
        <taxon>Parmeliaceae</taxon>
        <taxon>Imshaugia</taxon>
    </lineage>
</organism>
<name>A0A8H3J6F1_9LECA</name>
<dbReference type="EMBL" id="CAJPDT010000152">
    <property type="protein sequence ID" value="CAF9941606.1"/>
    <property type="molecule type" value="Genomic_DNA"/>
</dbReference>
<dbReference type="AlphaFoldDB" id="A0A8H3J6F1"/>
<feature type="chain" id="PRO_5034998092" description="Glycosyl hydrolase" evidence="1">
    <location>
        <begin position="19"/>
        <end position="398"/>
    </location>
</feature>
<accession>A0A8H3J6F1</accession>
<dbReference type="OrthoDB" id="9984024at2759"/>
<dbReference type="PANTHER" id="PTHR47791:SF1">
    <property type="entry name" value="ENDO MANNANASE, GH76 FAMILY (EUROFUNG)"/>
    <property type="match status" value="1"/>
</dbReference>
<dbReference type="PANTHER" id="PTHR47791">
    <property type="entry name" value="MEIOTICALLY UP-REGULATED GENE 191 PROTEIN"/>
    <property type="match status" value="1"/>
</dbReference>
<dbReference type="Gene3D" id="1.50.10.20">
    <property type="match status" value="1"/>
</dbReference>
<dbReference type="Pfam" id="PF03663">
    <property type="entry name" value="Glyco_hydro_76"/>
    <property type="match status" value="1"/>
</dbReference>
<dbReference type="InterPro" id="IPR053169">
    <property type="entry name" value="MUG_Protein"/>
</dbReference>
<keyword evidence="1" id="KW-0732">Signal</keyword>
<reference evidence="2" key="1">
    <citation type="submission" date="2021-03" db="EMBL/GenBank/DDBJ databases">
        <authorList>
            <person name="Tagirdzhanova G."/>
        </authorList>
    </citation>
    <scope>NUCLEOTIDE SEQUENCE</scope>
</reference>
<feature type="signal peptide" evidence="1">
    <location>
        <begin position="1"/>
        <end position="18"/>
    </location>
</feature>
<dbReference type="Proteomes" id="UP000664534">
    <property type="component" value="Unassembled WGS sequence"/>
</dbReference>
<dbReference type="InterPro" id="IPR005198">
    <property type="entry name" value="Glyco_hydro_76"/>
</dbReference>
<evidence type="ECO:0000256" key="1">
    <source>
        <dbReference type="SAM" id="SignalP"/>
    </source>
</evidence>
<keyword evidence="3" id="KW-1185">Reference proteome</keyword>
<comment type="caution">
    <text evidence="2">The sequence shown here is derived from an EMBL/GenBank/DDBJ whole genome shotgun (WGS) entry which is preliminary data.</text>
</comment>
<dbReference type="GO" id="GO:0005975">
    <property type="term" value="P:carbohydrate metabolic process"/>
    <property type="evidence" value="ECO:0007669"/>
    <property type="project" value="InterPro"/>
</dbReference>
<evidence type="ECO:0000313" key="3">
    <source>
        <dbReference type="Proteomes" id="UP000664534"/>
    </source>
</evidence>
<dbReference type="SUPFAM" id="SSF48208">
    <property type="entry name" value="Six-hairpin glycosidases"/>
    <property type="match status" value="1"/>
</dbReference>
<evidence type="ECO:0008006" key="4">
    <source>
        <dbReference type="Google" id="ProtNLM"/>
    </source>
</evidence>
<dbReference type="InterPro" id="IPR008928">
    <property type="entry name" value="6-hairpin_glycosidase_sf"/>
</dbReference>
<gene>
    <name evidence="2" type="ORF">IMSHALPRED_002808</name>
</gene>
<proteinExistence type="predicted"/>
<protein>
    <recommendedName>
        <fullName evidence="4">Glycosyl hydrolase</fullName>
    </recommendedName>
</protein>